<evidence type="ECO:0000256" key="4">
    <source>
        <dbReference type="ARBA" id="ARBA00022824"/>
    </source>
</evidence>
<evidence type="ECO:0000256" key="5">
    <source>
        <dbReference type="ARBA" id="ARBA00022892"/>
    </source>
</evidence>
<keyword evidence="3" id="KW-0813">Transport</keyword>
<dbReference type="GO" id="GO:0005789">
    <property type="term" value="C:endoplasmic reticulum membrane"/>
    <property type="evidence" value="ECO:0007669"/>
    <property type="project" value="UniProtKB-SubCell"/>
</dbReference>
<dbReference type="CDD" id="cd09233">
    <property type="entry name" value="ACE1-Sec16-like"/>
    <property type="match status" value="1"/>
</dbReference>
<comment type="subcellular location">
    <subcellularLocation>
        <location evidence="1">Endoplasmic reticulum membrane</location>
        <topology evidence="1">Peripheral membrane protein</topology>
    </subcellularLocation>
</comment>
<accession>A0AAV7A2D3</accession>
<evidence type="ECO:0000256" key="1">
    <source>
        <dbReference type="ARBA" id="ARBA00004406"/>
    </source>
</evidence>
<feature type="region of interest" description="Disordered" evidence="6">
    <location>
        <begin position="1"/>
        <end position="25"/>
    </location>
</feature>
<dbReference type="Pfam" id="PF12931">
    <property type="entry name" value="TPR_Sec16"/>
    <property type="match status" value="1"/>
</dbReference>
<feature type="region of interest" description="Disordered" evidence="6">
    <location>
        <begin position="941"/>
        <end position="999"/>
    </location>
</feature>
<dbReference type="EMBL" id="WNYA01000009">
    <property type="protein sequence ID" value="KAG8555412.1"/>
    <property type="molecule type" value="Genomic_DNA"/>
</dbReference>
<dbReference type="GO" id="GO:0007030">
    <property type="term" value="P:Golgi organization"/>
    <property type="evidence" value="ECO:0007669"/>
    <property type="project" value="TreeGrafter"/>
</dbReference>
<evidence type="ECO:0000313" key="9">
    <source>
        <dbReference type="Proteomes" id="UP000824782"/>
    </source>
</evidence>
<feature type="region of interest" description="Disordered" evidence="6">
    <location>
        <begin position="770"/>
        <end position="806"/>
    </location>
</feature>
<gene>
    <name evidence="8" type="ORF">GDO81_017699</name>
</gene>
<dbReference type="GO" id="GO:0070973">
    <property type="term" value="P:protein localization to endoplasmic reticulum exit site"/>
    <property type="evidence" value="ECO:0007669"/>
    <property type="project" value="TreeGrafter"/>
</dbReference>
<evidence type="ECO:0000256" key="6">
    <source>
        <dbReference type="SAM" id="MobiDB-lite"/>
    </source>
</evidence>
<comment type="caution">
    <text evidence="8">The sequence shown here is derived from an EMBL/GenBank/DDBJ whole genome shotgun (WGS) entry which is preliminary data.</text>
</comment>
<keyword evidence="4" id="KW-0256">Endoplasmic reticulum</keyword>
<feature type="region of interest" description="Disordered" evidence="6">
    <location>
        <begin position="827"/>
        <end position="860"/>
    </location>
</feature>
<keyword evidence="5" id="KW-0931">ER-Golgi transport</keyword>
<proteinExistence type="inferred from homology"/>
<feature type="region of interest" description="Disordered" evidence="6">
    <location>
        <begin position="875"/>
        <end position="921"/>
    </location>
</feature>
<comment type="similarity">
    <text evidence="2">Belongs to the SEC16 family.</text>
</comment>
<dbReference type="InterPro" id="IPR024298">
    <property type="entry name" value="Sec16_Sec23-bd"/>
</dbReference>
<keyword evidence="9" id="KW-1185">Reference proteome</keyword>
<dbReference type="GO" id="GO:0016192">
    <property type="term" value="P:vesicle-mediated transport"/>
    <property type="evidence" value="ECO:0007669"/>
    <property type="project" value="UniProtKB-KW"/>
</dbReference>
<dbReference type="PANTHER" id="PTHR13402">
    <property type="entry name" value="RGPR-RELATED"/>
    <property type="match status" value="1"/>
</dbReference>
<evidence type="ECO:0000313" key="8">
    <source>
        <dbReference type="EMBL" id="KAG8555412.1"/>
    </source>
</evidence>
<feature type="compositionally biased region" description="Pro residues" evidence="6">
    <location>
        <begin position="895"/>
        <end position="911"/>
    </location>
</feature>
<evidence type="ECO:0000256" key="3">
    <source>
        <dbReference type="ARBA" id="ARBA00022448"/>
    </source>
</evidence>
<sequence>MDHGPPHWFNQPQSRPPAEMGHWRGMYPPPPPHHYRESGYRFNPPYPTQGGYQAWPGPWMDYYSQYPENMSGHIDPRRPASRAEIYDRRETFRPLSRQGYDERYGFYETVQRENYGNRDYNYEPPVGVSREKERRRTYNSETEHWVQNTSATYTSDQTTDNVQYQYQREAHRWKGYEYDSSRYPAERRCDSAMDRLETFSLREPSLLSQYRDSGMSSSSYELSQYMQDPSDLLDSWNPLQDETLQQTPQPTAPMKFSLPHVTVCFGARGQMIRVCPNFPAEGQAALVEIHSVEILLHDTKEQEEMRIFPGPMQREDLHKVDVMNYCQQNMSQCLRLQDARSRDKALLWQVLLQMCRQNGCITGTDLADLLLQDCRRERYRKEQEYSELISLDDDAALVPDGAQVDLLTGEVPSSSETSTRIAVEKFTKLLYFGRKKEALDWAMKSQLWGHALFLSSKMDLRTYSCVMTRFTSTLAVNDPLQTLFQLMAGRIPQAATCSGDKKWGDWRPHLAVMLSNQMSDPELNQRAIITLGDNLVLRGLTEAGHCCYLTAGIFFGKISEKPDRLVLLGSNQNQTFKKFASTANIQLTEILEYCQSLGKINHFIPSFQMYKFLYATRLVDYGLTSVALHYCECIASSILLSSTGSLVLISELIKLAERLKYSDPQLLEQPEPEQNQEPTWLVQLRALFLQLQVNCTSSGVTTAAFEVQENITEPNKVSPVNEVQPESQDHDPGTDIQNTEAEPVYQGHWPRQYTDPQVLPPQGDTNYEWGAQQPAPITDLSSGYNTYDEPQEREGLEEISDSPSLSSSFSNNALMMKHALALRRVSTVSETSTVSMDAEDDDDEDRSGDEVPSHKSGEQKASSFGWFSWFRSKPAKDTAVPPQGAKVLTKSLPQTEPPVGPNKFQPPPPPTLSHQPPETTNNLFYTETEDLQEISNSSVAPEIGGQKENMGSFPNVSSQTNQPSGAVPLFNPAQFMQDPGQATNKSGRPPRGRYPLQRR</sequence>
<dbReference type="Gene3D" id="1.25.40.1030">
    <property type="match status" value="1"/>
</dbReference>
<feature type="compositionally biased region" description="Basic and acidic residues" evidence="6">
    <location>
        <begin position="848"/>
        <end position="858"/>
    </location>
</feature>
<organism evidence="8 9">
    <name type="scientific">Engystomops pustulosus</name>
    <name type="common">Tungara frog</name>
    <name type="synonym">Physalaemus pustulosus</name>
    <dbReference type="NCBI Taxonomy" id="76066"/>
    <lineage>
        <taxon>Eukaryota</taxon>
        <taxon>Metazoa</taxon>
        <taxon>Chordata</taxon>
        <taxon>Craniata</taxon>
        <taxon>Vertebrata</taxon>
        <taxon>Euteleostomi</taxon>
        <taxon>Amphibia</taxon>
        <taxon>Batrachia</taxon>
        <taxon>Anura</taxon>
        <taxon>Neobatrachia</taxon>
        <taxon>Hyloidea</taxon>
        <taxon>Leptodactylidae</taxon>
        <taxon>Leiuperinae</taxon>
        <taxon>Engystomops</taxon>
    </lineage>
</organism>
<dbReference type="EMBL" id="WNYA01000009">
    <property type="protein sequence ID" value="KAG8555411.1"/>
    <property type="molecule type" value="Genomic_DNA"/>
</dbReference>
<dbReference type="AlphaFoldDB" id="A0AAV7A2D3"/>
<name>A0AAV7A2D3_ENGPU</name>
<dbReference type="GO" id="GO:0012507">
    <property type="term" value="C:ER to Golgi transport vesicle membrane"/>
    <property type="evidence" value="ECO:0007669"/>
    <property type="project" value="TreeGrafter"/>
</dbReference>
<evidence type="ECO:0000259" key="7">
    <source>
        <dbReference type="Pfam" id="PF12931"/>
    </source>
</evidence>
<dbReference type="GO" id="GO:0070971">
    <property type="term" value="C:endoplasmic reticulum exit site"/>
    <property type="evidence" value="ECO:0007669"/>
    <property type="project" value="TreeGrafter"/>
</dbReference>
<dbReference type="EMBL" id="WNYA01000009">
    <property type="protein sequence ID" value="KAG8555413.1"/>
    <property type="molecule type" value="Genomic_DNA"/>
</dbReference>
<dbReference type="PANTHER" id="PTHR13402:SF11">
    <property type="entry name" value="PROTEIN TRANSPORT PROTEIN SEC16B"/>
    <property type="match status" value="1"/>
</dbReference>
<evidence type="ECO:0000256" key="2">
    <source>
        <dbReference type="ARBA" id="ARBA00005927"/>
    </source>
</evidence>
<dbReference type="Proteomes" id="UP000824782">
    <property type="component" value="Unassembled WGS sequence"/>
</dbReference>
<feature type="compositionally biased region" description="Basic residues" evidence="6">
    <location>
        <begin position="988"/>
        <end position="999"/>
    </location>
</feature>
<reference evidence="8" key="1">
    <citation type="thesis" date="2020" institute="ProQuest LLC" country="789 East Eisenhower Parkway, Ann Arbor, MI, USA">
        <title>Comparative Genomics and Chromosome Evolution.</title>
        <authorList>
            <person name="Mudd A.B."/>
        </authorList>
    </citation>
    <scope>NUCLEOTIDE SEQUENCE</scope>
    <source>
        <strain evidence="8">237g6f4</strain>
        <tissue evidence="8">Blood</tissue>
    </source>
</reference>
<dbReference type="EMBL" id="WNYA01000009">
    <property type="protein sequence ID" value="KAG8555410.1"/>
    <property type="molecule type" value="Genomic_DNA"/>
</dbReference>
<feature type="compositionally biased region" description="Polar residues" evidence="6">
    <location>
        <begin position="952"/>
        <end position="964"/>
    </location>
</feature>
<protein>
    <recommendedName>
        <fullName evidence="7">Sec16 Sec23-binding domain-containing protein</fullName>
    </recommendedName>
</protein>
<feature type="compositionally biased region" description="Acidic residues" evidence="6">
    <location>
        <begin position="837"/>
        <end position="847"/>
    </location>
</feature>
<feature type="domain" description="Sec16 Sec23-binding" evidence="7">
    <location>
        <begin position="428"/>
        <end position="661"/>
    </location>
</feature>